<evidence type="ECO:0000313" key="3">
    <source>
        <dbReference type="Proteomes" id="UP001164506"/>
    </source>
</evidence>
<sequence>MGKPDGQELPFLLEDSAPAWARHSGGPGHDGPDWEATDLDRAVAYYEALSPTARMIFDHLRATPGRRVSCDELVRRFGLNPDGTKNNPHVVAGHMNTTGRARKESGRRYPFFWWAGKDGVGATYAVRRSVAEIFESALKA</sequence>
<reference evidence="2" key="1">
    <citation type="submission" date="2021-09" db="EMBL/GenBank/DDBJ databases">
        <title>Complete genome sequence and metabolic characterization of Streptomyces tanashiensis DSM 731 the producer of antibacterial Kalafungin and diverse secondary metabolites.</title>
        <authorList>
            <person name="Abbasi M.N."/>
            <person name="Anwar M.N."/>
            <person name="Alam K."/>
            <person name="Shoaib M."/>
            <person name="Lin Z."/>
            <person name="Hayat M."/>
            <person name="Ali M.I."/>
            <person name="Malik H.M.T."/>
            <person name="Ahmed I."/>
            <person name="Li A."/>
            <person name="Hailong Wang H."/>
            <person name="Zhang Y."/>
        </authorList>
    </citation>
    <scope>NUCLEOTIDE SEQUENCE</scope>
    <source>
        <strain evidence="2">Kala</strain>
    </source>
</reference>
<keyword evidence="3" id="KW-1185">Reference proteome</keyword>
<dbReference type="Proteomes" id="UP001164506">
    <property type="component" value="Chromosome"/>
</dbReference>
<dbReference type="EMBL" id="CP084204">
    <property type="protein sequence ID" value="UZX20241.1"/>
    <property type="molecule type" value="Genomic_DNA"/>
</dbReference>
<gene>
    <name evidence="2" type="ORF">LDH80_05695</name>
</gene>
<evidence type="ECO:0000313" key="2">
    <source>
        <dbReference type="EMBL" id="UZX20241.1"/>
    </source>
</evidence>
<dbReference type="InterPro" id="IPR046301">
    <property type="entry name" value="DUF6416"/>
</dbReference>
<evidence type="ECO:0000256" key="1">
    <source>
        <dbReference type="SAM" id="MobiDB-lite"/>
    </source>
</evidence>
<protein>
    <submittedName>
        <fullName evidence="2">DUF6416 domain-containing protein</fullName>
    </submittedName>
</protein>
<proteinExistence type="predicted"/>
<organism evidence="2 3">
    <name type="scientific">Streptomyces tanashiensis</name>
    <dbReference type="NCBI Taxonomy" id="67367"/>
    <lineage>
        <taxon>Bacteria</taxon>
        <taxon>Bacillati</taxon>
        <taxon>Actinomycetota</taxon>
        <taxon>Actinomycetes</taxon>
        <taxon>Kitasatosporales</taxon>
        <taxon>Streptomycetaceae</taxon>
        <taxon>Streptomyces</taxon>
    </lineage>
</organism>
<feature type="region of interest" description="Disordered" evidence="1">
    <location>
        <begin position="1"/>
        <end position="34"/>
    </location>
</feature>
<dbReference type="GeneID" id="95598917"/>
<accession>A0ABY6QRY3</accession>
<name>A0ABY6QRY3_9ACTN</name>
<dbReference type="Pfam" id="PF19980">
    <property type="entry name" value="DUF6416"/>
    <property type="match status" value="1"/>
</dbReference>
<dbReference type="RefSeq" id="WP_190106009.1">
    <property type="nucleotide sequence ID" value="NZ_BMUH01000013.1"/>
</dbReference>